<dbReference type="Proteomes" id="UP000265566">
    <property type="component" value="Chromosome 1"/>
</dbReference>
<keyword evidence="5 19" id="KW-0964">Secreted</keyword>
<keyword evidence="13 19" id="KW-0376">Hydrogen peroxide</keyword>
<evidence type="ECO:0000256" key="18">
    <source>
        <dbReference type="PIRSR" id="PIRSR600823-5"/>
    </source>
</evidence>
<comment type="subcellular location">
    <subcellularLocation>
        <location evidence="19">Secreted</location>
    </subcellularLocation>
</comment>
<evidence type="ECO:0000256" key="6">
    <source>
        <dbReference type="ARBA" id="ARBA00022559"/>
    </source>
</evidence>
<dbReference type="Gramene" id="rna5307">
    <property type="protein sequence ID" value="RHN81291.1"/>
    <property type="gene ID" value="gene5307"/>
</dbReference>
<evidence type="ECO:0000256" key="3">
    <source>
        <dbReference type="ARBA" id="ARBA00006873"/>
    </source>
</evidence>
<dbReference type="FunFam" id="1.10.420.10:FF:000007">
    <property type="entry name" value="Peroxidase"/>
    <property type="match status" value="1"/>
</dbReference>
<keyword evidence="9 19" id="KW-0732">Signal</keyword>
<evidence type="ECO:0000256" key="14">
    <source>
        <dbReference type="PIRSR" id="PIRSR600823-1"/>
    </source>
</evidence>
<comment type="similarity">
    <text evidence="19">Belongs to the peroxidase family. Classical plant (class III) peroxidase subfamily.</text>
</comment>
<dbReference type="GO" id="GO:0005576">
    <property type="term" value="C:extracellular region"/>
    <property type="evidence" value="ECO:0007669"/>
    <property type="project" value="UniProtKB-SubCell"/>
</dbReference>
<dbReference type="PROSITE" id="PS00436">
    <property type="entry name" value="PEROXIDASE_2"/>
    <property type="match status" value="1"/>
</dbReference>
<dbReference type="InterPro" id="IPR010255">
    <property type="entry name" value="Haem_peroxidase_sf"/>
</dbReference>
<dbReference type="Gene3D" id="1.10.420.10">
    <property type="entry name" value="Peroxidase, domain 2"/>
    <property type="match status" value="1"/>
</dbReference>
<reference evidence="21 24" key="2">
    <citation type="journal article" date="2014" name="BMC Genomics">
        <title>An improved genome release (version Mt4.0) for the model legume Medicago truncatula.</title>
        <authorList>
            <person name="Tang H."/>
            <person name="Krishnakumar V."/>
            <person name="Bidwell S."/>
            <person name="Rosen B."/>
            <person name="Chan A."/>
            <person name="Zhou S."/>
            <person name="Gentzbittel L."/>
            <person name="Childs K.L."/>
            <person name="Yandell M."/>
            <person name="Gundlach H."/>
            <person name="Mayer K.F."/>
            <person name="Schwartz D.C."/>
            <person name="Town C.D."/>
        </authorList>
    </citation>
    <scope>GENOME REANNOTATION</scope>
    <source>
        <strain evidence="21">A17</strain>
        <strain evidence="23 24">cv. Jemalong A17</strain>
    </source>
</reference>
<evidence type="ECO:0000256" key="11">
    <source>
        <dbReference type="ARBA" id="ARBA00023004"/>
    </source>
</evidence>
<dbReference type="KEGG" id="mtr:25484835"/>
<evidence type="ECO:0000313" key="25">
    <source>
        <dbReference type="Proteomes" id="UP000265566"/>
    </source>
</evidence>
<feature type="binding site" evidence="16">
    <location>
        <position position="78"/>
    </location>
    <ligand>
        <name>Ca(2+)</name>
        <dbReference type="ChEBI" id="CHEBI:29108"/>
        <label>1</label>
    </ligand>
</feature>
<dbReference type="HOGENOM" id="CLU_010543_0_3_1"/>
<evidence type="ECO:0000256" key="5">
    <source>
        <dbReference type="ARBA" id="ARBA00022525"/>
    </source>
</evidence>
<feature type="binding site" evidence="16">
    <location>
        <position position="69"/>
    </location>
    <ligand>
        <name>Ca(2+)</name>
        <dbReference type="ChEBI" id="CHEBI:29108"/>
        <label>1</label>
    </ligand>
</feature>
<feature type="disulfide bond" evidence="18">
    <location>
        <begin position="125"/>
        <end position="326"/>
    </location>
</feature>
<dbReference type="FunFam" id="1.10.520.10:FF:000008">
    <property type="entry name" value="Peroxidase"/>
    <property type="match status" value="1"/>
</dbReference>
<dbReference type="PANTHER" id="PTHR31517:SF88">
    <property type="entry name" value="PEROXIDASE 41"/>
    <property type="match status" value="1"/>
</dbReference>
<dbReference type="PROSITE" id="PS00435">
    <property type="entry name" value="PEROXIDASE_1"/>
    <property type="match status" value="1"/>
</dbReference>
<feature type="disulfide bond" evidence="18">
    <location>
        <begin position="37"/>
        <end position="119"/>
    </location>
</feature>
<organism evidence="21 24">
    <name type="scientific">Medicago truncatula</name>
    <name type="common">Barrel medic</name>
    <name type="synonym">Medicago tribuloides</name>
    <dbReference type="NCBI Taxonomy" id="3880"/>
    <lineage>
        <taxon>Eukaryota</taxon>
        <taxon>Viridiplantae</taxon>
        <taxon>Streptophyta</taxon>
        <taxon>Embryophyta</taxon>
        <taxon>Tracheophyta</taxon>
        <taxon>Spermatophyta</taxon>
        <taxon>Magnoliopsida</taxon>
        <taxon>eudicotyledons</taxon>
        <taxon>Gunneridae</taxon>
        <taxon>Pentapetalae</taxon>
        <taxon>rosids</taxon>
        <taxon>fabids</taxon>
        <taxon>Fabales</taxon>
        <taxon>Fabaceae</taxon>
        <taxon>Papilionoideae</taxon>
        <taxon>50 kb inversion clade</taxon>
        <taxon>NPAAA clade</taxon>
        <taxon>Hologalegina</taxon>
        <taxon>IRL clade</taxon>
        <taxon>Trifolieae</taxon>
        <taxon>Medicago</taxon>
    </lineage>
</organism>
<feature type="binding site" description="axial binding residue" evidence="16">
    <location>
        <position position="197"/>
    </location>
    <ligand>
        <name>heme b</name>
        <dbReference type="ChEBI" id="CHEBI:60344"/>
    </ligand>
    <ligandPart>
        <name>Fe</name>
        <dbReference type="ChEBI" id="CHEBI:18248"/>
    </ligandPart>
</feature>
<feature type="active site" description="Proton acceptor" evidence="14">
    <location>
        <position position="68"/>
    </location>
</feature>
<feature type="binding site" evidence="16">
    <location>
        <position position="198"/>
    </location>
    <ligand>
        <name>Ca(2+)</name>
        <dbReference type="ChEBI" id="CHEBI:29108"/>
        <label>2</label>
    </ligand>
</feature>
<dbReference type="InterPro" id="IPR002016">
    <property type="entry name" value="Haem_peroxidase"/>
</dbReference>
<evidence type="ECO:0000256" key="10">
    <source>
        <dbReference type="ARBA" id="ARBA00023002"/>
    </source>
</evidence>
<dbReference type="PRINTS" id="PR00458">
    <property type="entry name" value="PEROXIDASE"/>
</dbReference>
<evidence type="ECO:0000313" key="21">
    <source>
        <dbReference type="EMBL" id="KEH43331.1"/>
    </source>
</evidence>
<feature type="binding site" evidence="16">
    <location>
        <position position="258"/>
    </location>
    <ligand>
        <name>Ca(2+)</name>
        <dbReference type="ChEBI" id="CHEBI:29108"/>
        <label>2</label>
    </ligand>
</feature>
<evidence type="ECO:0000256" key="12">
    <source>
        <dbReference type="ARBA" id="ARBA00023157"/>
    </source>
</evidence>
<dbReference type="EC" id="1.11.1.7" evidence="4 19"/>
<dbReference type="GO" id="GO:0046872">
    <property type="term" value="F:metal ion binding"/>
    <property type="evidence" value="ECO:0007669"/>
    <property type="project" value="UniProtKB-UniRule"/>
</dbReference>
<dbReference type="SUPFAM" id="SSF48113">
    <property type="entry name" value="Heme-dependent peroxidases"/>
    <property type="match status" value="1"/>
</dbReference>
<comment type="catalytic activity">
    <reaction evidence="1 19">
        <text>2 a phenolic donor + H2O2 = 2 a phenolic radical donor + 2 H2O</text>
        <dbReference type="Rhea" id="RHEA:56136"/>
        <dbReference type="ChEBI" id="CHEBI:15377"/>
        <dbReference type="ChEBI" id="CHEBI:16240"/>
        <dbReference type="ChEBI" id="CHEBI:139520"/>
        <dbReference type="ChEBI" id="CHEBI:139521"/>
        <dbReference type="EC" id="1.11.1.7"/>
    </reaction>
</comment>
<feature type="signal peptide" evidence="19">
    <location>
        <begin position="1"/>
        <end position="26"/>
    </location>
</feature>
<dbReference type="GO" id="GO:0042744">
    <property type="term" value="P:hydrogen peroxide catabolic process"/>
    <property type="evidence" value="ECO:0007669"/>
    <property type="project" value="UniProtKB-KW"/>
</dbReference>
<evidence type="ECO:0000256" key="4">
    <source>
        <dbReference type="ARBA" id="ARBA00012313"/>
    </source>
</evidence>
<keyword evidence="6 19" id="KW-0575">Peroxidase</keyword>
<accession>A0A072VNX8</accession>
<proteinExistence type="inferred from homology"/>
<feature type="binding site" evidence="15">
    <location>
        <position position="167"/>
    </location>
    <ligand>
        <name>substrate</name>
    </ligand>
</feature>
<dbReference type="STRING" id="3880.A0A072VNX8"/>
<dbReference type="Proteomes" id="UP000002051">
    <property type="component" value="Unassembled WGS sequence"/>
</dbReference>
<evidence type="ECO:0000256" key="15">
    <source>
        <dbReference type="PIRSR" id="PIRSR600823-2"/>
    </source>
</evidence>
<evidence type="ECO:0000256" key="7">
    <source>
        <dbReference type="ARBA" id="ARBA00022617"/>
    </source>
</evidence>
<evidence type="ECO:0000259" key="20">
    <source>
        <dbReference type="PROSITE" id="PS50873"/>
    </source>
</evidence>
<dbReference type="OrthoDB" id="2113341at2759"/>
<evidence type="ECO:0000256" key="19">
    <source>
        <dbReference type="RuleBase" id="RU362060"/>
    </source>
</evidence>
<dbReference type="EnsemblPlants" id="KEH43331">
    <property type="protein sequence ID" value="KEH43331"/>
    <property type="gene ID" value="MTR_1g090760"/>
</dbReference>
<keyword evidence="11 16" id="KW-0408">Iron</keyword>
<evidence type="ECO:0000313" key="23">
    <source>
        <dbReference type="EnsemblPlants" id="KEH43331"/>
    </source>
</evidence>
<feature type="binding site" evidence="16">
    <location>
        <position position="250"/>
    </location>
    <ligand>
        <name>Ca(2+)</name>
        <dbReference type="ChEBI" id="CHEBI:29108"/>
        <label>2</label>
    </ligand>
</feature>
<gene>
    <name evidence="23" type="primary">25484835</name>
    <name evidence="21" type="ordered locus">MTR_1g090760</name>
    <name evidence="22" type="ORF">MtrunA17_Chr1g0197411</name>
</gene>
<dbReference type="GO" id="GO:0020037">
    <property type="term" value="F:heme binding"/>
    <property type="evidence" value="ECO:0007669"/>
    <property type="project" value="UniProtKB-UniRule"/>
</dbReference>
<evidence type="ECO:0000256" key="13">
    <source>
        <dbReference type="ARBA" id="ARBA00023324"/>
    </source>
</evidence>
<dbReference type="GO" id="GO:0006979">
    <property type="term" value="P:response to oxidative stress"/>
    <property type="evidence" value="ECO:0007669"/>
    <property type="project" value="UniProtKB-UniRule"/>
</dbReference>
<dbReference type="PROSITE" id="PS50873">
    <property type="entry name" value="PEROXIDASE_4"/>
    <property type="match status" value="1"/>
</dbReference>
<reference evidence="22" key="5">
    <citation type="journal article" date="2018" name="Nat. Plants">
        <title>Whole-genome landscape of Medicago truncatula symbiotic genes.</title>
        <authorList>
            <person name="Pecrix Y."/>
            <person name="Gamas P."/>
            <person name="Carrere S."/>
        </authorList>
    </citation>
    <scope>NUCLEOTIDE SEQUENCE</scope>
    <source>
        <tissue evidence="22">Leaves</tissue>
    </source>
</reference>
<feature type="disulfide bond" evidence="18">
    <location>
        <begin position="204"/>
        <end position="236"/>
    </location>
</feature>
<evidence type="ECO:0000256" key="9">
    <source>
        <dbReference type="ARBA" id="ARBA00022729"/>
    </source>
</evidence>
<sequence length="334" mass="37033">MNNYFPMAFPILFLLLISLPFSFSSAELNIDYYKQTCPDFEKIVRENIFNKQSASPATAPGLLRLFFHDCITDGCDGSVLISSTAYNPHAEKDAEINLSLSGDGYDVVNKIKNALEIACPGVVSCSDIVAQATRDLVKMVGGPFYPVALGRKDSRVSEASRTEKALPTTKMTMDDIISKFTVKNFTIKEMVALTGAHTIGFTHCKEFSDRIFNFSKTSETDPTLHPKLAKGLREVCKNYTTDPNMAAFNDVRSPGKFDNAYYQNVLKGLGLLRTDAMLGSDPRTKPIVELYARDEQAFFQDFARAMEKVSVLGVKTGTQGEVRSRCDQFNKIQG</sequence>
<dbReference type="Gene3D" id="1.10.520.10">
    <property type="match status" value="1"/>
</dbReference>
<comment type="cofactor">
    <cofactor evidence="16 19">
        <name>Ca(2+)</name>
        <dbReference type="ChEBI" id="CHEBI:29108"/>
    </cofactor>
    <text evidence="16 19">Binds 2 calcium ions per subunit.</text>
</comment>
<protein>
    <recommendedName>
        <fullName evidence="4 19">Peroxidase</fullName>
        <ecNumber evidence="4 19">1.11.1.7</ecNumber>
    </recommendedName>
</protein>
<feature type="domain" description="Plant heme peroxidase family profile" evidence="20">
    <location>
        <begin position="27"/>
        <end position="330"/>
    </location>
</feature>
<evidence type="ECO:0000256" key="8">
    <source>
        <dbReference type="ARBA" id="ARBA00022723"/>
    </source>
</evidence>
<feature type="binding site" evidence="16">
    <location>
        <position position="91"/>
    </location>
    <ligand>
        <name>Ca(2+)</name>
        <dbReference type="ChEBI" id="CHEBI:29108"/>
        <label>1</label>
    </ligand>
</feature>
<comment type="cofactor">
    <cofactor evidence="16 19">
        <name>heme b</name>
        <dbReference type="ChEBI" id="CHEBI:60344"/>
    </cofactor>
    <text evidence="16 19">Binds 1 heme b (iron(II)-protoporphyrin IX) group per subunit.</text>
</comment>
<comment type="function">
    <text evidence="2">Removal of H(2)O(2), oxidation of toxic reductants, biosynthesis and degradation of lignin, suberization, auxin catabolism, response to environmental stresses such as wounding, pathogen attack and oxidative stress. These functions might be dependent on each isozyme/isoform in each plant tissue.</text>
</comment>
<dbReference type="PRINTS" id="PR00461">
    <property type="entry name" value="PLPEROXIDASE"/>
</dbReference>
<feature type="site" description="Transition state stabilizer" evidence="17">
    <location>
        <position position="64"/>
    </location>
</feature>
<feature type="binding site" evidence="16">
    <location>
        <position position="76"/>
    </location>
    <ligand>
        <name>Ca(2+)</name>
        <dbReference type="ChEBI" id="CHEBI:29108"/>
        <label>1</label>
    </ligand>
</feature>
<feature type="chain" id="PRO_5014483403" description="Peroxidase" evidence="19">
    <location>
        <begin position="27"/>
        <end position="334"/>
    </location>
</feature>
<evidence type="ECO:0000256" key="2">
    <source>
        <dbReference type="ARBA" id="ARBA00002322"/>
    </source>
</evidence>
<keyword evidence="16 19" id="KW-0106">Calcium</keyword>
<evidence type="ECO:0000313" key="24">
    <source>
        <dbReference type="Proteomes" id="UP000002051"/>
    </source>
</evidence>
<keyword evidence="10 19" id="KW-0560">Oxidoreductase</keyword>
<dbReference type="InterPro" id="IPR019794">
    <property type="entry name" value="Peroxidases_AS"/>
</dbReference>
<keyword evidence="12 18" id="KW-1015">Disulfide bond</keyword>
<keyword evidence="24" id="KW-1185">Reference proteome</keyword>
<evidence type="ECO:0000313" key="22">
    <source>
        <dbReference type="EMBL" id="RHN81291.1"/>
    </source>
</evidence>
<evidence type="ECO:0000256" key="17">
    <source>
        <dbReference type="PIRSR" id="PIRSR600823-4"/>
    </source>
</evidence>
<feature type="disulfide bond" evidence="18">
    <location>
        <begin position="70"/>
        <end position="75"/>
    </location>
</feature>
<dbReference type="Pfam" id="PF00141">
    <property type="entry name" value="peroxidase"/>
    <property type="match status" value="1"/>
</dbReference>
<evidence type="ECO:0000256" key="1">
    <source>
        <dbReference type="ARBA" id="ARBA00000189"/>
    </source>
</evidence>
<name>A0A072VNX8_MEDTR</name>
<keyword evidence="7 19" id="KW-0349">Heme</keyword>
<dbReference type="AlphaFoldDB" id="A0A072VNX8"/>
<comment type="similarity">
    <text evidence="3">Belongs to the peroxidase family. Ascorbate peroxidase subfamily.</text>
</comment>
<reference evidence="25" key="4">
    <citation type="journal article" date="2018" name="Nat. Plants">
        <title>Whole-genome landscape of Medicago truncatula symbiotic genes.</title>
        <authorList>
            <person name="Pecrix Y."/>
            <person name="Staton S.E."/>
            <person name="Sallet E."/>
            <person name="Lelandais-Briere C."/>
            <person name="Moreau S."/>
            <person name="Carrere S."/>
            <person name="Blein T."/>
            <person name="Jardinaud M.F."/>
            <person name="Latrasse D."/>
            <person name="Zouine M."/>
            <person name="Zahm M."/>
            <person name="Kreplak J."/>
            <person name="Mayjonade B."/>
            <person name="Satge C."/>
            <person name="Perez M."/>
            <person name="Cauet S."/>
            <person name="Marande W."/>
            <person name="Chantry-Darmon C."/>
            <person name="Lopez-Roques C."/>
            <person name="Bouchez O."/>
            <person name="Berard A."/>
            <person name="Debelle F."/>
            <person name="Munos S."/>
            <person name="Bendahmane A."/>
            <person name="Berges H."/>
            <person name="Niebel A."/>
            <person name="Buitink J."/>
            <person name="Frugier F."/>
            <person name="Benhamed M."/>
            <person name="Crespi M."/>
            <person name="Gouzy J."/>
            <person name="Gamas P."/>
        </authorList>
    </citation>
    <scope>NUCLEOTIDE SEQUENCE [LARGE SCALE GENOMIC DNA]</scope>
    <source>
        <strain evidence="25">cv. Jemalong A17</strain>
    </source>
</reference>
<dbReference type="InterPro" id="IPR000823">
    <property type="entry name" value="Peroxidase_pln"/>
</dbReference>
<reference evidence="23" key="3">
    <citation type="submission" date="2015-04" db="UniProtKB">
        <authorList>
            <consortium name="EnsemblPlants"/>
        </authorList>
    </citation>
    <scope>IDENTIFICATION</scope>
    <source>
        <strain evidence="23">cv. Jemalong A17</strain>
    </source>
</reference>
<dbReference type="EMBL" id="PSQE01000001">
    <property type="protein sequence ID" value="RHN81291.1"/>
    <property type="molecule type" value="Genomic_DNA"/>
</dbReference>
<keyword evidence="8 16" id="KW-0479">Metal-binding</keyword>
<dbReference type="InterPro" id="IPR019793">
    <property type="entry name" value="Peroxidases_heam-ligand_BS"/>
</dbReference>
<evidence type="ECO:0000256" key="16">
    <source>
        <dbReference type="PIRSR" id="PIRSR600823-3"/>
    </source>
</evidence>
<dbReference type="EMBL" id="CM001217">
    <property type="protein sequence ID" value="KEH43331.1"/>
    <property type="molecule type" value="Genomic_DNA"/>
</dbReference>
<feature type="binding site" evidence="16">
    <location>
        <position position="74"/>
    </location>
    <ligand>
        <name>Ca(2+)</name>
        <dbReference type="ChEBI" id="CHEBI:29108"/>
        <label>1</label>
    </ligand>
</feature>
<dbReference type="PANTHER" id="PTHR31517">
    <property type="match status" value="1"/>
</dbReference>
<dbReference type="GO" id="GO:0140825">
    <property type="term" value="F:lactoperoxidase activity"/>
    <property type="evidence" value="ECO:0007669"/>
    <property type="project" value="UniProtKB-EC"/>
</dbReference>
<dbReference type="InterPro" id="IPR033905">
    <property type="entry name" value="Secretory_peroxidase"/>
</dbReference>
<reference evidence="21 24" key="1">
    <citation type="journal article" date="2011" name="Nature">
        <title>The Medicago genome provides insight into the evolution of rhizobial symbioses.</title>
        <authorList>
            <person name="Young N.D."/>
            <person name="Debelle F."/>
            <person name="Oldroyd G.E."/>
            <person name="Geurts R."/>
            <person name="Cannon S.B."/>
            <person name="Udvardi M.K."/>
            <person name="Benedito V.A."/>
            <person name="Mayer K.F."/>
            <person name="Gouzy J."/>
            <person name="Schoof H."/>
            <person name="Van de Peer Y."/>
            <person name="Proost S."/>
            <person name="Cook D.R."/>
            <person name="Meyers B.C."/>
            <person name="Spannagl M."/>
            <person name="Cheung F."/>
            <person name="De Mita S."/>
            <person name="Krishnakumar V."/>
            <person name="Gundlach H."/>
            <person name="Zhou S."/>
            <person name="Mudge J."/>
            <person name="Bharti A.K."/>
            <person name="Murray J.D."/>
            <person name="Naoumkina M.A."/>
            <person name="Rosen B."/>
            <person name="Silverstein K.A."/>
            <person name="Tang H."/>
            <person name="Rombauts S."/>
            <person name="Zhao P.X."/>
            <person name="Zhou P."/>
            <person name="Barbe V."/>
            <person name="Bardou P."/>
            <person name="Bechner M."/>
            <person name="Bellec A."/>
            <person name="Berger A."/>
            <person name="Berges H."/>
            <person name="Bidwell S."/>
            <person name="Bisseling T."/>
            <person name="Choisne N."/>
            <person name="Couloux A."/>
            <person name="Denny R."/>
            <person name="Deshpande S."/>
            <person name="Dai X."/>
            <person name="Doyle J.J."/>
            <person name="Dudez A.M."/>
            <person name="Farmer A.D."/>
            <person name="Fouteau S."/>
            <person name="Franken C."/>
            <person name="Gibelin C."/>
            <person name="Gish J."/>
            <person name="Goldstein S."/>
            <person name="Gonzalez A.J."/>
            <person name="Green P.J."/>
            <person name="Hallab A."/>
            <person name="Hartog M."/>
            <person name="Hua A."/>
            <person name="Humphray S.J."/>
            <person name="Jeong D.H."/>
            <person name="Jing Y."/>
            <person name="Jocker A."/>
            <person name="Kenton S.M."/>
            <person name="Kim D.J."/>
            <person name="Klee K."/>
            <person name="Lai H."/>
            <person name="Lang C."/>
            <person name="Lin S."/>
            <person name="Macmil S.L."/>
            <person name="Magdelenat G."/>
            <person name="Matthews L."/>
            <person name="McCorrison J."/>
            <person name="Monaghan E.L."/>
            <person name="Mun J.H."/>
            <person name="Najar F.Z."/>
            <person name="Nicholson C."/>
            <person name="Noirot C."/>
            <person name="O'Bleness M."/>
            <person name="Paule C.R."/>
            <person name="Poulain J."/>
            <person name="Prion F."/>
            <person name="Qin B."/>
            <person name="Qu C."/>
            <person name="Retzel E.F."/>
            <person name="Riddle C."/>
            <person name="Sallet E."/>
            <person name="Samain S."/>
            <person name="Samson N."/>
            <person name="Sanders I."/>
            <person name="Saurat O."/>
            <person name="Scarpelli C."/>
            <person name="Schiex T."/>
            <person name="Segurens B."/>
            <person name="Severin A.J."/>
            <person name="Sherrier D.J."/>
            <person name="Shi R."/>
            <person name="Sims S."/>
            <person name="Singer S.R."/>
            <person name="Sinharoy S."/>
            <person name="Sterck L."/>
            <person name="Viollet A."/>
            <person name="Wang B.B."/>
            <person name="Wang K."/>
            <person name="Wang M."/>
            <person name="Wang X."/>
            <person name="Warfsmann J."/>
            <person name="Weissenbach J."/>
            <person name="White D.D."/>
            <person name="White J.D."/>
            <person name="Wiley G.B."/>
            <person name="Wincker P."/>
            <person name="Xing Y."/>
            <person name="Yang L."/>
            <person name="Yao Z."/>
            <person name="Ying F."/>
            <person name="Zhai J."/>
            <person name="Zhou L."/>
            <person name="Zuber A."/>
            <person name="Denarie J."/>
            <person name="Dixon R.A."/>
            <person name="May G.D."/>
            <person name="Schwartz D.C."/>
            <person name="Rogers J."/>
            <person name="Quetier F."/>
            <person name="Town C.D."/>
            <person name="Roe B.A."/>
        </authorList>
    </citation>
    <scope>NUCLEOTIDE SEQUENCE [LARGE SCALE GENOMIC DNA]</scope>
    <source>
        <strain evidence="21">A17</strain>
        <strain evidence="23 24">cv. Jemalong A17</strain>
    </source>
</reference>
<dbReference type="CDD" id="cd00693">
    <property type="entry name" value="secretory_peroxidase"/>
    <property type="match status" value="1"/>
</dbReference>